<dbReference type="SUPFAM" id="SSF51197">
    <property type="entry name" value="Clavaminate synthase-like"/>
    <property type="match status" value="1"/>
</dbReference>
<keyword evidence="5" id="KW-0408">Iron</keyword>
<evidence type="ECO:0000256" key="3">
    <source>
        <dbReference type="ARBA" id="ARBA00022964"/>
    </source>
</evidence>
<dbReference type="InterPro" id="IPR003819">
    <property type="entry name" value="TauD/TfdA-like"/>
</dbReference>
<gene>
    <name evidence="7" type="primary">tauD</name>
    <name evidence="7" type="ORF">MSP8886_03250</name>
</gene>
<dbReference type="InterPro" id="IPR051323">
    <property type="entry name" value="AtsK-like"/>
</dbReference>
<evidence type="ECO:0000256" key="5">
    <source>
        <dbReference type="ARBA" id="ARBA00023004"/>
    </source>
</evidence>
<dbReference type="InterPro" id="IPR042098">
    <property type="entry name" value="TauD-like_sf"/>
</dbReference>
<dbReference type="OrthoDB" id="581608at2"/>
<dbReference type="PANTHER" id="PTHR30468">
    <property type="entry name" value="ALPHA-KETOGLUTARATE-DEPENDENT SULFONATE DIOXYGENASE"/>
    <property type="match status" value="1"/>
</dbReference>
<evidence type="ECO:0000256" key="4">
    <source>
        <dbReference type="ARBA" id="ARBA00023002"/>
    </source>
</evidence>
<accession>A0A1A8TPS5</accession>
<dbReference type="Pfam" id="PF02668">
    <property type="entry name" value="TauD"/>
    <property type="match status" value="1"/>
</dbReference>
<dbReference type="Gene3D" id="3.60.130.10">
    <property type="entry name" value="Clavaminate synthase-like"/>
    <property type="match status" value="1"/>
</dbReference>
<name>A0A1A8TPS5_9GAMM</name>
<keyword evidence="2" id="KW-0479">Metal-binding</keyword>
<dbReference type="STRING" id="1792290.MSP8886_03250"/>
<dbReference type="GO" id="GO:0005737">
    <property type="term" value="C:cytoplasm"/>
    <property type="evidence" value="ECO:0007669"/>
    <property type="project" value="TreeGrafter"/>
</dbReference>
<keyword evidence="8" id="KW-1185">Reference proteome</keyword>
<evidence type="ECO:0000313" key="8">
    <source>
        <dbReference type="Proteomes" id="UP000092544"/>
    </source>
</evidence>
<feature type="domain" description="TauD/TfdA-like" evidence="6">
    <location>
        <begin position="11"/>
        <end position="276"/>
    </location>
</feature>
<evidence type="ECO:0000256" key="1">
    <source>
        <dbReference type="ARBA" id="ARBA00005896"/>
    </source>
</evidence>
<evidence type="ECO:0000259" key="6">
    <source>
        <dbReference type="Pfam" id="PF02668"/>
    </source>
</evidence>
<dbReference type="Proteomes" id="UP000092544">
    <property type="component" value="Unassembled WGS sequence"/>
</dbReference>
<evidence type="ECO:0000256" key="2">
    <source>
        <dbReference type="ARBA" id="ARBA00022723"/>
    </source>
</evidence>
<keyword evidence="4 7" id="KW-0560">Oxidoreductase</keyword>
<evidence type="ECO:0000313" key="7">
    <source>
        <dbReference type="EMBL" id="SBS35056.1"/>
    </source>
</evidence>
<protein>
    <submittedName>
        <fullName evidence="7">Alpha-ketoglutarate-dependent taurine dioxygenase</fullName>
        <ecNumber evidence="7">1.14.11.17</ecNumber>
    </submittedName>
</protein>
<dbReference type="GO" id="GO:0006790">
    <property type="term" value="P:sulfur compound metabolic process"/>
    <property type="evidence" value="ECO:0007669"/>
    <property type="project" value="TreeGrafter"/>
</dbReference>
<comment type="similarity">
    <text evidence="1">Belongs to the TfdA dioxygenase family.</text>
</comment>
<organism evidence="7 8">
    <name type="scientific">Marinomonas spartinae</name>
    <dbReference type="NCBI Taxonomy" id="1792290"/>
    <lineage>
        <taxon>Bacteria</taxon>
        <taxon>Pseudomonadati</taxon>
        <taxon>Pseudomonadota</taxon>
        <taxon>Gammaproteobacteria</taxon>
        <taxon>Oceanospirillales</taxon>
        <taxon>Oceanospirillaceae</taxon>
        <taxon>Marinomonas</taxon>
    </lineage>
</organism>
<dbReference type="RefSeq" id="WP_067018297.1">
    <property type="nucleotide sequence ID" value="NZ_FLOB01000009.1"/>
</dbReference>
<proteinExistence type="inferred from homology"/>
<dbReference type="GO" id="GO:0046872">
    <property type="term" value="F:metal ion binding"/>
    <property type="evidence" value="ECO:0007669"/>
    <property type="project" value="UniProtKB-KW"/>
</dbReference>
<dbReference type="PANTHER" id="PTHR30468:SF1">
    <property type="entry name" value="ALPHA-KETOGLUTARATE-DEPENDENT SULFONATE DIOXYGENASE"/>
    <property type="match status" value="1"/>
</dbReference>
<keyword evidence="3 7" id="KW-0223">Dioxygenase</keyword>
<dbReference type="AlphaFoldDB" id="A0A1A8TPS5"/>
<reference evidence="7 8" key="1">
    <citation type="submission" date="2016-06" db="EMBL/GenBank/DDBJ databases">
        <authorList>
            <person name="Kjaerup R.B."/>
            <person name="Dalgaard T.S."/>
            <person name="Juul-Madsen H.R."/>
        </authorList>
    </citation>
    <scope>NUCLEOTIDE SEQUENCE [LARGE SCALE GENOMIC DNA]</scope>
    <source>
        <strain evidence="7 8">CECT 8886</strain>
    </source>
</reference>
<sequence>MTDSIDNKLTITPLAGSLGALIEGINLAELNNTIFDQLYLAFLRYKVIFFRDQKLSPEAHLALGKRFGELEPAHPFFPHLAEFDQVVIIETSRGNPPGESFWHTDMTWQKIPPKCSILHAQHVPPKGGDTIWCNMAAVFASLAKEDQTTLRSMQAIHGLHAFAGSRYDDIDEAGNSRVAQKSQAYPPIIRPIVTRHSETNEEVLFINEQFTRSIAGLSDAQSQALLERLFAIARQPEFHVRFQWQADSVAIWDNRVTQHFAVTDYDDQPRKLHRVTVQGDYE</sequence>
<dbReference type="EMBL" id="FLOB01000009">
    <property type="protein sequence ID" value="SBS35056.1"/>
    <property type="molecule type" value="Genomic_DNA"/>
</dbReference>
<dbReference type="GO" id="GO:0000908">
    <property type="term" value="F:taurine dioxygenase activity"/>
    <property type="evidence" value="ECO:0007669"/>
    <property type="project" value="UniProtKB-EC"/>
</dbReference>
<dbReference type="EC" id="1.14.11.17" evidence="7"/>